<feature type="transmembrane region" description="Helical" evidence="8">
    <location>
        <begin position="264"/>
        <end position="284"/>
    </location>
</feature>
<feature type="transmembrane region" description="Helical" evidence="8">
    <location>
        <begin position="341"/>
        <end position="360"/>
    </location>
</feature>
<evidence type="ECO:0000313" key="10">
    <source>
        <dbReference type="EMBL" id="KAF0722529.1"/>
    </source>
</evidence>
<dbReference type="Proteomes" id="UP000481153">
    <property type="component" value="Unassembled WGS sequence"/>
</dbReference>
<evidence type="ECO:0000256" key="6">
    <source>
        <dbReference type="ARBA" id="ARBA00022989"/>
    </source>
</evidence>
<dbReference type="Pfam" id="PF03901">
    <property type="entry name" value="Glyco_transf_22"/>
    <property type="match status" value="1"/>
</dbReference>
<keyword evidence="7 8" id="KW-0472">Membrane</keyword>
<dbReference type="GO" id="GO:0006506">
    <property type="term" value="P:GPI anchor biosynthetic process"/>
    <property type="evidence" value="ECO:0007669"/>
    <property type="project" value="TreeGrafter"/>
</dbReference>
<comment type="caution">
    <text evidence="10">The sequence shown here is derived from an EMBL/GenBank/DDBJ whole genome shotgun (WGS) entry which is preliminary data.</text>
</comment>
<comment type="caution">
    <text evidence="8">Lacks conserved residue(s) required for the propagation of feature annotation.</text>
</comment>
<evidence type="ECO:0000256" key="1">
    <source>
        <dbReference type="ARBA" id="ARBA00004477"/>
    </source>
</evidence>
<keyword evidence="4 8" id="KW-0812">Transmembrane</keyword>
<keyword evidence="9" id="KW-0732">Signal</keyword>
<evidence type="ECO:0000256" key="5">
    <source>
        <dbReference type="ARBA" id="ARBA00022824"/>
    </source>
</evidence>
<keyword evidence="11" id="KW-1185">Reference proteome</keyword>
<reference evidence="10 11" key="1">
    <citation type="submission" date="2019-07" db="EMBL/GenBank/DDBJ databases">
        <title>Genomics analysis of Aphanomyces spp. identifies a new class of oomycete effector associated with host adaptation.</title>
        <authorList>
            <person name="Gaulin E."/>
        </authorList>
    </citation>
    <scope>NUCLEOTIDE SEQUENCE [LARGE SCALE GENOMIC DNA]</scope>
    <source>
        <strain evidence="10 11">ATCC 201684</strain>
    </source>
</reference>
<evidence type="ECO:0000256" key="9">
    <source>
        <dbReference type="SAM" id="SignalP"/>
    </source>
</evidence>
<accession>A0A6G0W6V9</accession>
<dbReference type="PANTHER" id="PTHR22760:SF4">
    <property type="entry name" value="GPI MANNOSYLTRANSFERASE 3"/>
    <property type="match status" value="1"/>
</dbReference>
<keyword evidence="3" id="KW-0808">Transferase</keyword>
<dbReference type="GO" id="GO:0005789">
    <property type="term" value="C:endoplasmic reticulum membrane"/>
    <property type="evidence" value="ECO:0007669"/>
    <property type="project" value="UniProtKB-SubCell"/>
</dbReference>
<dbReference type="VEuPathDB" id="FungiDB:AeMF1_013428"/>
<dbReference type="GO" id="GO:0000026">
    <property type="term" value="F:alpha-1,2-mannosyltransferase activity"/>
    <property type="evidence" value="ECO:0007669"/>
    <property type="project" value="TreeGrafter"/>
</dbReference>
<comment type="similarity">
    <text evidence="8">Belongs to the glycosyltransferase 22 family.</text>
</comment>
<keyword evidence="6 8" id="KW-1133">Transmembrane helix</keyword>
<name>A0A6G0W6V9_9STRA</name>
<dbReference type="AlphaFoldDB" id="A0A6G0W6V9"/>
<dbReference type="PANTHER" id="PTHR22760">
    <property type="entry name" value="GLYCOSYLTRANSFERASE"/>
    <property type="match status" value="1"/>
</dbReference>
<organism evidence="10 11">
    <name type="scientific">Aphanomyces euteiches</name>
    <dbReference type="NCBI Taxonomy" id="100861"/>
    <lineage>
        <taxon>Eukaryota</taxon>
        <taxon>Sar</taxon>
        <taxon>Stramenopiles</taxon>
        <taxon>Oomycota</taxon>
        <taxon>Saprolegniomycetes</taxon>
        <taxon>Saprolegniales</taxon>
        <taxon>Verrucalvaceae</taxon>
        <taxon>Aphanomyces</taxon>
    </lineage>
</organism>
<comment type="subcellular location">
    <subcellularLocation>
        <location evidence="1 8">Endoplasmic reticulum membrane</location>
        <topology evidence="1 8">Multi-pass membrane protein</topology>
    </subcellularLocation>
</comment>
<keyword evidence="5 8" id="KW-0256">Endoplasmic reticulum</keyword>
<gene>
    <name evidence="10" type="ORF">Ae201684_018367</name>
</gene>
<dbReference type="EC" id="2.4.1.-" evidence="8"/>
<evidence type="ECO:0000256" key="8">
    <source>
        <dbReference type="RuleBase" id="RU363075"/>
    </source>
</evidence>
<sequence length="499" mass="57246">MGTYLVVALVAFRVANALFVRTYFNPDEFWQSSEVAHHMVFGYGYLTWEWQPHARLRGYAHPSIFALLYKILEMLNLDTAWNVAYGPRILQGVFTAMTDFFVYKLAQKYFDSTTAKYTLFCQLSSWFTYFAMSRTFSNSMEACCTTIALSFWPWNDTGSLKREGSPSTVELRQQRLAFAFAALGCVFRPTNAVLWVFLSVLLLWRTSHKASLLLRTILPIGIMAIIVMLVIDRIGYGVWTFVPFNFVKFNVLEGKDKLYGVHPWYWYFVAMYPEITATFLPFILYGAYISPKRRELGAAVLWALSIFSLGAHKEPRFLLPLLPASFVYAGKGMRAIESKRFFKPLVALIVLLNGTAAVYFSRFHQRAPLDVMDFLAGNVKATDSIDFLLPCHATPFLSHLHQNISTWFPTCAPEERENDNSPSDQLRRDPLGFARRRYVDPSTLPTHLVMYSSSAKVLKEQLAFWKFELQKEFAHSTISMDADVAVPDTHMLVYQRVPM</sequence>
<evidence type="ECO:0000256" key="3">
    <source>
        <dbReference type="ARBA" id="ARBA00022679"/>
    </source>
</evidence>
<evidence type="ECO:0000256" key="4">
    <source>
        <dbReference type="ARBA" id="ARBA00022692"/>
    </source>
</evidence>
<evidence type="ECO:0000256" key="7">
    <source>
        <dbReference type="ARBA" id="ARBA00023136"/>
    </source>
</evidence>
<keyword evidence="2 8" id="KW-0328">Glycosyltransferase</keyword>
<protein>
    <recommendedName>
        <fullName evidence="8">Mannosyltransferase</fullName>
        <ecNumber evidence="8">2.4.1.-</ecNumber>
    </recommendedName>
</protein>
<evidence type="ECO:0000313" key="11">
    <source>
        <dbReference type="Proteomes" id="UP000481153"/>
    </source>
</evidence>
<proteinExistence type="inferred from homology"/>
<dbReference type="EMBL" id="VJMJ01000331">
    <property type="protein sequence ID" value="KAF0722529.1"/>
    <property type="molecule type" value="Genomic_DNA"/>
</dbReference>
<feature type="transmembrane region" description="Helical" evidence="8">
    <location>
        <begin position="216"/>
        <end position="244"/>
    </location>
</feature>
<feature type="signal peptide" evidence="9">
    <location>
        <begin position="1"/>
        <end position="17"/>
    </location>
</feature>
<dbReference type="InterPro" id="IPR005599">
    <property type="entry name" value="GPI_mannosylTrfase"/>
</dbReference>
<evidence type="ECO:0000256" key="2">
    <source>
        <dbReference type="ARBA" id="ARBA00022676"/>
    </source>
</evidence>
<feature type="transmembrane region" description="Helical" evidence="8">
    <location>
        <begin position="176"/>
        <end position="204"/>
    </location>
</feature>
<feature type="chain" id="PRO_5026226590" description="Mannosyltransferase" evidence="9">
    <location>
        <begin position="18"/>
        <end position="499"/>
    </location>
</feature>